<comment type="caution">
    <text evidence="6">The sequence shown here is derived from an EMBL/GenBank/DDBJ whole genome shotgun (WGS) entry which is preliminary data.</text>
</comment>
<protein>
    <recommendedName>
        <fullName evidence="5">CP-type G domain-containing protein</fullName>
    </recommendedName>
</protein>
<evidence type="ECO:0000256" key="4">
    <source>
        <dbReference type="PIRSR" id="PIRSR006230-1"/>
    </source>
</evidence>
<name>A0AAD4JT98_9MUSC</name>
<dbReference type="AlphaFoldDB" id="A0AAD4JT98"/>
<dbReference type="EMBL" id="JAJJHW010003409">
    <property type="protein sequence ID" value="KAH8359238.1"/>
    <property type="molecule type" value="Genomic_DNA"/>
</dbReference>
<feature type="domain" description="CP-type G" evidence="5">
    <location>
        <begin position="32"/>
        <end position="227"/>
    </location>
</feature>
<dbReference type="GO" id="GO:0005739">
    <property type="term" value="C:mitochondrion"/>
    <property type="evidence" value="ECO:0007669"/>
    <property type="project" value="TreeGrafter"/>
</dbReference>
<dbReference type="PANTHER" id="PTHR45782:SF4">
    <property type="entry name" value="MITOCHONDRIAL RIBOSOME-ASSOCIATED GTPASE 1"/>
    <property type="match status" value="1"/>
</dbReference>
<comment type="function">
    <text evidence="3">Plays a role in the regulation of the mitochondrial ribosome assembly and of translational activity. Displays mitochondrial GTPase activity.</text>
</comment>
<evidence type="ECO:0000256" key="3">
    <source>
        <dbReference type="ARBA" id="ARBA00045284"/>
    </source>
</evidence>
<dbReference type="PANTHER" id="PTHR45782">
    <property type="entry name" value="MITOCHONDRIAL RIBOSOME-ASSOCIATED GTPASE 1"/>
    <property type="match status" value="1"/>
</dbReference>
<dbReference type="GO" id="GO:0003924">
    <property type="term" value="F:GTPase activity"/>
    <property type="evidence" value="ECO:0007669"/>
    <property type="project" value="TreeGrafter"/>
</dbReference>
<dbReference type="GO" id="GO:0005525">
    <property type="term" value="F:GTP binding"/>
    <property type="evidence" value="ECO:0007669"/>
    <property type="project" value="UniProtKB-KW"/>
</dbReference>
<feature type="non-terminal residue" evidence="6">
    <location>
        <position position="1"/>
    </location>
</feature>
<dbReference type="InterPro" id="IPR016478">
    <property type="entry name" value="GTPase_MTG1"/>
</dbReference>
<evidence type="ECO:0000256" key="1">
    <source>
        <dbReference type="ARBA" id="ARBA00022741"/>
    </source>
</evidence>
<evidence type="ECO:0000259" key="5">
    <source>
        <dbReference type="PROSITE" id="PS51721"/>
    </source>
</evidence>
<organism evidence="6 7">
    <name type="scientific">Drosophila rubida</name>
    <dbReference type="NCBI Taxonomy" id="30044"/>
    <lineage>
        <taxon>Eukaryota</taxon>
        <taxon>Metazoa</taxon>
        <taxon>Ecdysozoa</taxon>
        <taxon>Arthropoda</taxon>
        <taxon>Hexapoda</taxon>
        <taxon>Insecta</taxon>
        <taxon>Pterygota</taxon>
        <taxon>Neoptera</taxon>
        <taxon>Endopterygota</taxon>
        <taxon>Diptera</taxon>
        <taxon>Brachycera</taxon>
        <taxon>Muscomorpha</taxon>
        <taxon>Ephydroidea</taxon>
        <taxon>Drosophilidae</taxon>
        <taxon>Drosophila</taxon>
    </lineage>
</organism>
<dbReference type="GO" id="GO:0032543">
    <property type="term" value="P:mitochondrial translation"/>
    <property type="evidence" value="ECO:0007669"/>
    <property type="project" value="TreeGrafter"/>
</dbReference>
<dbReference type="InterPro" id="IPR027417">
    <property type="entry name" value="P-loop_NTPase"/>
</dbReference>
<feature type="binding site" evidence="4">
    <location>
        <begin position="171"/>
        <end position="176"/>
    </location>
    <ligand>
        <name>GTP</name>
        <dbReference type="ChEBI" id="CHEBI:37565"/>
    </ligand>
</feature>
<gene>
    <name evidence="6" type="ORF">KR093_005294</name>
</gene>
<dbReference type="InterPro" id="IPR006073">
    <property type="entry name" value="GTP-bd"/>
</dbReference>
<keyword evidence="2 4" id="KW-0342">GTP-binding</keyword>
<dbReference type="FunFam" id="1.10.1580.10:FF:000004">
    <property type="entry name" value="Mitochondrial GTPase 1"/>
    <property type="match status" value="1"/>
</dbReference>
<dbReference type="InterPro" id="IPR030378">
    <property type="entry name" value="G_CP_dom"/>
</dbReference>
<feature type="non-terminal residue" evidence="6">
    <location>
        <position position="336"/>
    </location>
</feature>
<reference evidence="6" key="1">
    <citation type="journal article" date="2021" name="Mol. Ecol. Resour.">
        <title>Phylogenomic analyses of the genus Drosophila reveals genomic signals of climate adaptation.</title>
        <authorList>
            <person name="Li F."/>
            <person name="Rane R.V."/>
            <person name="Luria V."/>
            <person name="Xiong Z."/>
            <person name="Chen J."/>
            <person name="Li Z."/>
            <person name="Catullo R.A."/>
            <person name="Griffin P.C."/>
            <person name="Schiffer M."/>
            <person name="Pearce S."/>
            <person name="Lee S.F."/>
            <person name="McElroy K."/>
            <person name="Stocker A."/>
            <person name="Shirriffs J."/>
            <person name="Cockerell F."/>
            <person name="Coppin C."/>
            <person name="Sgro C.M."/>
            <person name="Karger A."/>
            <person name="Cain J.W."/>
            <person name="Weber J.A."/>
            <person name="Santpere G."/>
            <person name="Kirschner M.W."/>
            <person name="Hoffmann A.A."/>
            <person name="Oakeshott J.G."/>
            <person name="Zhang G."/>
        </authorList>
    </citation>
    <scope>NUCLEOTIDE SEQUENCE</scope>
    <source>
        <strain evidence="6">BGI-SZ-2011g</strain>
    </source>
</reference>
<dbReference type="CDD" id="cd01856">
    <property type="entry name" value="YlqF"/>
    <property type="match status" value="1"/>
</dbReference>
<dbReference type="PROSITE" id="PS51721">
    <property type="entry name" value="G_CP"/>
    <property type="match status" value="1"/>
</dbReference>
<evidence type="ECO:0000313" key="6">
    <source>
        <dbReference type="EMBL" id="KAH8359238.1"/>
    </source>
</evidence>
<feature type="binding site" evidence="4">
    <location>
        <position position="223"/>
    </location>
    <ligand>
        <name>GTP</name>
        <dbReference type="ChEBI" id="CHEBI:37565"/>
    </ligand>
</feature>
<accession>A0AAD4JT98</accession>
<sequence length="336" mass="37966">TMSLVNPFRTVFRLPSRNQRINWFPGHMTKGMRQIQQKLRTVDCIVEIHDARIPISGRNSQFFETITGKASLTPFNFSMMISSFIGNGVKPHILVLNKIDLLGSKHQRAIVKQLQTQQPELRNILFTNCKDQRNHGVHDILPLATKLVAESSRFNRAQSAENNIMIIGVPNVGKSSIINVLRNVHLKKRSAARVGAIAGITRAVGERIKIQETPPVYMIDTPGILQPSVTDDEMGMKLALVGCLPDHIVGEDLIADYLLFWLNKHKRYEYVDKMELQAPNDNISAMLAEYAQKQDLFHRVKQFNGQVEAMTNLLAASRKFISFFRTGQLGPINLDE</sequence>
<keyword evidence="1 4" id="KW-0547">Nucleotide-binding</keyword>
<evidence type="ECO:0000256" key="2">
    <source>
        <dbReference type="ARBA" id="ARBA00023134"/>
    </source>
</evidence>
<feature type="binding site" evidence="4">
    <location>
        <begin position="97"/>
        <end position="100"/>
    </location>
    <ligand>
        <name>GTP</name>
        <dbReference type="ChEBI" id="CHEBI:37565"/>
    </ligand>
</feature>
<dbReference type="Gene3D" id="1.10.1580.10">
    <property type="match status" value="1"/>
</dbReference>
<dbReference type="PIRSF" id="PIRSF006230">
    <property type="entry name" value="MG442"/>
    <property type="match status" value="1"/>
</dbReference>
<dbReference type="PRINTS" id="PR00326">
    <property type="entry name" value="GTP1OBG"/>
</dbReference>
<dbReference type="Gene3D" id="3.40.50.300">
    <property type="entry name" value="P-loop containing nucleotide triphosphate hydrolases"/>
    <property type="match status" value="1"/>
</dbReference>
<dbReference type="SUPFAM" id="SSF52540">
    <property type="entry name" value="P-loop containing nucleoside triphosphate hydrolases"/>
    <property type="match status" value="1"/>
</dbReference>
<evidence type="ECO:0000313" key="7">
    <source>
        <dbReference type="Proteomes" id="UP001200034"/>
    </source>
</evidence>
<proteinExistence type="predicted"/>
<keyword evidence="7" id="KW-1185">Reference proteome</keyword>
<dbReference type="InterPro" id="IPR023179">
    <property type="entry name" value="GTP-bd_ortho_bundle_sf"/>
</dbReference>
<dbReference type="Proteomes" id="UP001200034">
    <property type="component" value="Unassembled WGS sequence"/>
</dbReference>
<dbReference type="Pfam" id="PF01926">
    <property type="entry name" value="MMR_HSR1"/>
    <property type="match status" value="1"/>
</dbReference>